<dbReference type="InterPro" id="IPR005184">
    <property type="entry name" value="DUF306_Meta_HslJ"/>
</dbReference>
<dbReference type="EMBL" id="JPIT01000007">
    <property type="protein sequence ID" value="KIO47243.1"/>
    <property type="molecule type" value="Genomic_DNA"/>
</dbReference>
<comment type="caution">
    <text evidence="3">The sequence shown here is derived from an EMBL/GenBank/DDBJ whole genome shotgun (WGS) entry which is preliminary data.</text>
</comment>
<protein>
    <recommendedName>
        <fullName evidence="2">DUF306 domain-containing protein</fullName>
    </recommendedName>
</protein>
<accession>A0A0C3RFM6</accession>
<dbReference type="Pfam" id="PF03724">
    <property type="entry name" value="META"/>
    <property type="match status" value="1"/>
</dbReference>
<dbReference type="RefSeq" id="WP_041502072.1">
    <property type="nucleotide sequence ID" value="NZ_JPIT01000007.1"/>
</dbReference>
<keyword evidence="6" id="KW-1185">Reference proteome</keyword>
<name>A0A0C3RFM6_9PORP</name>
<feature type="domain" description="DUF306" evidence="2">
    <location>
        <begin position="25"/>
        <end position="131"/>
    </location>
</feature>
<evidence type="ECO:0000313" key="5">
    <source>
        <dbReference type="Proteomes" id="UP000031937"/>
    </source>
</evidence>
<dbReference type="EMBL" id="JPIU01000040">
    <property type="protein sequence ID" value="KIO44099.1"/>
    <property type="molecule type" value="Genomic_DNA"/>
</dbReference>
<gene>
    <name evidence="3" type="ORF">BA92_12035</name>
    <name evidence="4" type="ORF">IE90_01215</name>
</gene>
<dbReference type="InterPro" id="IPR038670">
    <property type="entry name" value="HslJ-like_sf"/>
</dbReference>
<reference evidence="3 6" key="1">
    <citation type="submission" date="2014-07" db="EMBL/GenBank/DDBJ databases">
        <title>Porphyromonadaceae bacterium OUH 308042 = ATCC BAA-2681 = DSM 28342 draft genome.</title>
        <authorList>
            <person name="Sydenham T.V."/>
            <person name="Hasman H."/>
            <person name="Justensen U.S."/>
        </authorList>
    </citation>
    <scope>NUCLEOTIDE SEQUENCE [LARGE SCALE GENOMIC DNA]</scope>
    <source>
        <strain evidence="3 6">OUH 308042</strain>
    </source>
</reference>
<dbReference type="PANTHER" id="PTHR35535:SF1">
    <property type="entry name" value="HEAT SHOCK PROTEIN HSLJ"/>
    <property type="match status" value="1"/>
</dbReference>
<proteinExistence type="predicted"/>
<dbReference type="Gene3D" id="2.40.128.270">
    <property type="match status" value="1"/>
</dbReference>
<evidence type="ECO:0000313" key="4">
    <source>
        <dbReference type="EMBL" id="KIO47243.1"/>
    </source>
</evidence>
<evidence type="ECO:0000256" key="1">
    <source>
        <dbReference type="SAM" id="SignalP"/>
    </source>
</evidence>
<dbReference type="PANTHER" id="PTHR35535">
    <property type="entry name" value="HEAT SHOCK PROTEIN HSLJ"/>
    <property type="match status" value="1"/>
</dbReference>
<dbReference type="Proteomes" id="UP000031937">
    <property type="component" value="Unassembled WGS sequence"/>
</dbReference>
<evidence type="ECO:0000313" key="3">
    <source>
        <dbReference type="EMBL" id="KIO44099.1"/>
    </source>
</evidence>
<keyword evidence="1" id="KW-0732">Signal</keyword>
<dbReference type="Proteomes" id="UP000031980">
    <property type="component" value="Unassembled WGS sequence"/>
</dbReference>
<dbReference type="AlphaFoldDB" id="A0A0C3RFM6"/>
<reference evidence="4 5" key="2">
    <citation type="submission" date="2014-07" db="EMBL/GenBank/DDBJ databases">
        <title>Porphyromonadaceae bacterium OUH 334697 = ATCC BAA-2682 = DSM 28341 draft genome.</title>
        <authorList>
            <person name="Sydenham T.V."/>
            <person name="Hasman H."/>
            <person name="Justesen U.S."/>
        </authorList>
    </citation>
    <scope>NUCLEOTIDE SEQUENCE [LARGE SCALE GENOMIC DNA]</scope>
    <source>
        <strain evidence="4 5">OUH 334697</strain>
    </source>
</reference>
<feature type="signal peptide" evidence="1">
    <location>
        <begin position="1"/>
        <end position="20"/>
    </location>
</feature>
<dbReference type="PROSITE" id="PS51257">
    <property type="entry name" value="PROKAR_LIPOPROTEIN"/>
    <property type="match status" value="1"/>
</dbReference>
<dbReference type="InterPro" id="IPR053147">
    <property type="entry name" value="Hsp_HslJ-like"/>
</dbReference>
<feature type="chain" id="PRO_5002169247" description="DUF306 domain-containing protein" evidence="1">
    <location>
        <begin position="21"/>
        <end position="140"/>
    </location>
</feature>
<sequence>MKQILFFCLAVLGAVSCKSAKENLPLTGVNWVAESLNGKELKMKNSNQQVSITFEKAGKKVAGQAGCNRFFGTYATEEDKLTFSQMGATKMACPNMDIEVTFFKMLDETNRFVIKNDKLSLKNDGNVIAVFKAEKIEKKK</sequence>
<evidence type="ECO:0000313" key="6">
    <source>
        <dbReference type="Proteomes" id="UP000031980"/>
    </source>
</evidence>
<evidence type="ECO:0000259" key="2">
    <source>
        <dbReference type="Pfam" id="PF03724"/>
    </source>
</evidence>
<organism evidence="3 6">
    <name type="scientific">Sanguibacteroides justesenii</name>
    <dbReference type="NCBI Taxonomy" id="1547597"/>
    <lineage>
        <taxon>Bacteria</taxon>
        <taxon>Pseudomonadati</taxon>
        <taxon>Bacteroidota</taxon>
        <taxon>Bacteroidia</taxon>
        <taxon>Bacteroidales</taxon>
        <taxon>Porphyromonadaceae</taxon>
        <taxon>Sanguibacteroides</taxon>
    </lineage>
</organism>